<gene>
    <name evidence="2" type="ORF">MACJ_002677</name>
</gene>
<accession>A0A976M803</accession>
<evidence type="ECO:0000313" key="2">
    <source>
        <dbReference type="EMBL" id="UKJ89426.2"/>
    </source>
</evidence>
<organism evidence="2 3">
    <name type="scientific">Theileria orientalis</name>
    <dbReference type="NCBI Taxonomy" id="68886"/>
    <lineage>
        <taxon>Eukaryota</taxon>
        <taxon>Sar</taxon>
        <taxon>Alveolata</taxon>
        <taxon>Apicomplexa</taxon>
        <taxon>Aconoidasida</taxon>
        <taxon>Piroplasmida</taxon>
        <taxon>Theileriidae</taxon>
        <taxon>Theileria</taxon>
    </lineage>
</organism>
<dbReference type="EMBL" id="CP056067">
    <property type="protein sequence ID" value="UKJ89426.2"/>
    <property type="molecule type" value="Genomic_DNA"/>
</dbReference>
<name>A0A976M803_THEOR</name>
<dbReference type="Proteomes" id="UP000244803">
    <property type="component" value="Chromosome 4"/>
</dbReference>
<evidence type="ECO:0000313" key="3">
    <source>
        <dbReference type="Proteomes" id="UP000244803"/>
    </source>
</evidence>
<evidence type="ECO:0000256" key="1">
    <source>
        <dbReference type="SAM" id="Phobius"/>
    </source>
</evidence>
<reference evidence="2" key="1">
    <citation type="submission" date="2022-07" db="EMBL/GenBank/DDBJ databases">
        <title>Evaluation of T. orientalis genome assembly methods using nanopore sequencing and analysis of variation between genomes.</title>
        <authorList>
            <person name="Yam J."/>
            <person name="Micallef M.L."/>
            <person name="Liu M."/>
            <person name="Djordjevic S.P."/>
            <person name="Bogema D.R."/>
            <person name="Jenkins C."/>
        </authorList>
    </citation>
    <scope>NUCLEOTIDE SEQUENCE</scope>
    <source>
        <strain evidence="2">Fish Creek</strain>
    </source>
</reference>
<feature type="transmembrane region" description="Helical" evidence="1">
    <location>
        <begin position="255"/>
        <end position="276"/>
    </location>
</feature>
<keyword evidence="1" id="KW-0472">Membrane</keyword>
<dbReference type="OrthoDB" id="10646019at2759"/>
<keyword evidence="1" id="KW-1133">Transmembrane helix</keyword>
<sequence>MNSVMGRDIRVNKIDNNKFNCLISSNFKVYEHDISKSVVSYKYGSETVFGLRFFLHSGPNNSSNLKLYNKNTEPYSLEDYTKKWVTLQKVDNFSCGINTDNSKLLEVLLEEYNKALSKEHKNQFPRKVLSYYHINDLAYNYPLILVLEYQSGISNNSSDYYKLTRKIDPMKWEKMQNNNRDQFENNGDKEFLDEIQKFDNKLGQRPTENYDKNELNNVIGNKLKKIVENLGIDYTENSKGTNIPHSDKLNDSNSAAVAGTITTLSLAGAGGGFLFYKYQAIVMSFIRGLLH</sequence>
<protein>
    <submittedName>
        <fullName evidence="2">Uncharacterized protein</fullName>
    </submittedName>
</protein>
<dbReference type="AlphaFoldDB" id="A0A976M803"/>
<proteinExistence type="predicted"/>
<keyword evidence="1" id="KW-0812">Transmembrane</keyword>